<evidence type="ECO:0000313" key="4">
    <source>
        <dbReference type="EMBL" id="PNQ94942.1"/>
    </source>
</evidence>
<dbReference type="RefSeq" id="WP_040133822.1">
    <property type="nucleotide sequence ID" value="NZ_CP007794.1"/>
</dbReference>
<keyword evidence="7" id="KW-1185">Reference proteome</keyword>
<dbReference type="Proteomes" id="UP001628281">
    <property type="component" value="Unassembled WGS sequence"/>
</dbReference>
<evidence type="ECO:0000313" key="2">
    <source>
        <dbReference type="EMBL" id="AIB13287.1"/>
    </source>
</evidence>
<evidence type="ECO:0000313" key="6">
    <source>
        <dbReference type="Proteomes" id="UP000236268"/>
    </source>
</evidence>
<reference evidence="4 6" key="2">
    <citation type="submission" date="2018-01" db="EMBL/GenBank/DDBJ databases">
        <title>Whole genome sequence of Azospirillum brasilense REC3 isolated from strawberry roots.</title>
        <authorList>
            <person name="Fontana C.A."/>
            <person name="Salazar S.M."/>
            <person name="Bassi D."/>
            <person name="Puglisi E."/>
            <person name="Lovaisa N.C."/>
            <person name="Toffoli L.M."/>
            <person name="Pedraza R."/>
            <person name="Cocconcelli P.S."/>
        </authorList>
    </citation>
    <scope>NUCLEOTIDE SEQUENCE [LARGE SCALE GENOMIC DNA]</scope>
    <source>
        <strain evidence="4 6">REC3</strain>
        <plasmid evidence="4">p48unnamed</plasmid>
    </source>
</reference>
<proteinExistence type="predicted"/>
<reference evidence="2 5" key="1">
    <citation type="journal article" date="2014" name="Genome Announc.">
        <title>Complete Genome Sequence of the Model Rhizosphere Strain Azospirillum brasilense Az39, Successfully Applied in Agriculture.</title>
        <authorList>
            <person name="Rivera D."/>
            <person name="Revale S."/>
            <person name="Molina R."/>
            <person name="Gualpa J."/>
            <person name="Puente M."/>
            <person name="Maroniche G."/>
            <person name="Paris G."/>
            <person name="Baker D."/>
            <person name="Clavijo B."/>
            <person name="McLay K."/>
            <person name="Spaepen S."/>
            <person name="Perticari A."/>
            <person name="Vazquez M."/>
            <person name="Wisniewski-Dye F."/>
            <person name="Watkins C."/>
            <person name="Martinez-Abarca F."/>
            <person name="Vanderleyden J."/>
            <person name="Cassan F."/>
        </authorList>
    </citation>
    <scope>NUCLEOTIDE SEQUENCE [LARGE SCALE GENOMIC DNA]</scope>
    <source>
        <strain evidence="2 5">Az39</strain>
        <plasmid evidence="2">AbAZ39_p1</plasmid>
    </source>
</reference>
<geneLocation type="plasmid" evidence="4">
    <name>p48unnamed</name>
</geneLocation>
<feature type="compositionally biased region" description="Basic and acidic residues" evidence="1">
    <location>
        <begin position="1"/>
        <end position="18"/>
    </location>
</feature>
<dbReference type="OrthoDB" id="7304956at2"/>
<dbReference type="EMBL" id="CP007794">
    <property type="protein sequence ID" value="AIB13287.1"/>
    <property type="molecule type" value="Genomic_DNA"/>
</dbReference>
<dbReference type="KEGG" id="abq:ABAZ39_15135"/>
<geneLocation type="plasmid" evidence="2 5">
    <name>AbAZ39_p1</name>
</geneLocation>
<gene>
    <name evidence="2" type="ORF">ABAZ39_15135</name>
    <name evidence="3" type="ORF">ACJ41P_22155</name>
    <name evidence="4" type="ORF">C1S70_31535</name>
</gene>
<evidence type="ECO:0000256" key="1">
    <source>
        <dbReference type="SAM" id="MobiDB-lite"/>
    </source>
</evidence>
<reference evidence="3 7" key="3">
    <citation type="submission" date="2024-11" db="EMBL/GenBank/DDBJ databases">
        <title>Draft genome sequences of two bacteria associated to sugarcane roots in Colombia.</title>
        <authorList>
            <person name="Pardo-Diaz S."/>
            <person name="Masmela-Mendoza J."/>
            <person name="Delgadillo-Duran P."/>
            <person name="Bautista E.J."/>
            <person name="Rojas-Tapias D.F."/>
        </authorList>
    </citation>
    <scope>NUCLEOTIDE SEQUENCE [LARGE SCALE GENOMIC DNA]</scope>
    <source>
        <strain evidence="3 7">Ap18</strain>
    </source>
</reference>
<accession>A0A2K1FQZ3</accession>
<evidence type="ECO:0000313" key="7">
    <source>
        <dbReference type="Proteomes" id="UP001628281"/>
    </source>
</evidence>
<sequence>MSDATSDAKSESDAKSDFKPIAPRQTDEAAPTSVAPASINVIDFRRYRLARLIREASVQQGELARMMRASADERTQLAQALQGAQRHLATIADSYSHLLTRLAREKDFRTACQEAAELDDLDEMIRRRDALASELLDIRRAARPGGPCLGLAAGCDRPS</sequence>
<name>A0A060DK38_9PROT</name>
<dbReference type="Proteomes" id="UP000236268">
    <property type="component" value="Unassembled WGS sequence"/>
</dbReference>
<evidence type="ECO:0000313" key="5">
    <source>
        <dbReference type="Proteomes" id="UP000027186"/>
    </source>
</evidence>
<dbReference type="EMBL" id="JBJLSN010000038">
    <property type="protein sequence ID" value="MFL7903854.1"/>
    <property type="molecule type" value="Genomic_DNA"/>
</dbReference>
<organism evidence="2 5">
    <name type="scientific">Azospirillum argentinense</name>
    <dbReference type="NCBI Taxonomy" id="2970906"/>
    <lineage>
        <taxon>Bacteria</taxon>
        <taxon>Pseudomonadati</taxon>
        <taxon>Pseudomonadota</taxon>
        <taxon>Alphaproteobacteria</taxon>
        <taxon>Rhodospirillales</taxon>
        <taxon>Azospirillaceae</taxon>
        <taxon>Azospirillum</taxon>
    </lineage>
</organism>
<dbReference type="Proteomes" id="UP000027186">
    <property type="component" value="Plasmid AbAZ39_p1"/>
</dbReference>
<dbReference type="AlphaFoldDB" id="A0A060DK38"/>
<keyword evidence="2" id="KW-0614">Plasmid</keyword>
<dbReference type="EMBL" id="POWG01000069">
    <property type="protein sequence ID" value="PNQ94942.1"/>
    <property type="molecule type" value="Genomic_DNA"/>
</dbReference>
<protein>
    <submittedName>
        <fullName evidence="2">Uncharacterized protein</fullName>
    </submittedName>
</protein>
<evidence type="ECO:0000313" key="3">
    <source>
        <dbReference type="EMBL" id="MFL7903854.1"/>
    </source>
</evidence>
<feature type="region of interest" description="Disordered" evidence="1">
    <location>
        <begin position="1"/>
        <end position="33"/>
    </location>
</feature>
<accession>A0A060DK38</accession>